<dbReference type="Proteomes" id="UP001055712">
    <property type="component" value="Unassembled WGS sequence"/>
</dbReference>
<feature type="region of interest" description="Disordered" evidence="1">
    <location>
        <begin position="40"/>
        <end position="64"/>
    </location>
</feature>
<feature type="region of interest" description="Disordered" evidence="1">
    <location>
        <begin position="580"/>
        <end position="602"/>
    </location>
</feature>
<reference evidence="3" key="1">
    <citation type="journal article" date="2019" name="Plant J.">
        <title>Chlorella vulgaris genome assembly and annotation reveals the molecular basis for metabolic acclimation to high light conditions.</title>
        <authorList>
            <person name="Cecchin M."/>
            <person name="Marcolungo L."/>
            <person name="Rossato M."/>
            <person name="Girolomoni L."/>
            <person name="Cosentino E."/>
            <person name="Cuine S."/>
            <person name="Li-Beisson Y."/>
            <person name="Delledonne M."/>
            <person name="Ballottari M."/>
        </authorList>
    </citation>
    <scope>NUCLEOTIDE SEQUENCE</scope>
    <source>
        <strain evidence="3">211/11P</strain>
    </source>
</reference>
<comment type="caution">
    <text evidence="3">The sequence shown here is derived from an EMBL/GenBank/DDBJ whole genome shotgun (WGS) entry which is preliminary data.</text>
</comment>
<organism evidence="3 4">
    <name type="scientific">Chlorella vulgaris</name>
    <name type="common">Green alga</name>
    <dbReference type="NCBI Taxonomy" id="3077"/>
    <lineage>
        <taxon>Eukaryota</taxon>
        <taxon>Viridiplantae</taxon>
        <taxon>Chlorophyta</taxon>
        <taxon>core chlorophytes</taxon>
        <taxon>Trebouxiophyceae</taxon>
        <taxon>Chlorellales</taxon>
        <taxon>Chlorellaceae</taxon>
        <taxon>Chlorella clade</taxon>
        <taxon>Chlorella</taxon>
    </lineage>
</organism>
<dbReference type="SMART" id="SM00332">
    <property type="entry name" value="PP2Cc"/>
    <property type="match status" value="1"/>
</dbReference>
<dbReference type="PROSITE" id="PS51746">
    <property type="entry name" value="PPM_2"/>
    <property type="match status" value="1"/>
</dbReference>
<evidence type="ECO:0000313" key="3">
    <source>
        <dbReference type="EMBL" id="KAI3427043.1"/>
    </source>
</evidence>
<feature type="region of interest" description="Disordered" evidence="1">
    <location>
        <begin position="471"/>
        <end position="499"/>
    </location>
</feature>
<evidence type="ECO:0000313" key="4">
    <source>
        <dbReference type="Proteomes" id="UP001055712"/>
    </source>
</evidence>
<protein>
    <recommendedName>
        <fullName evidence="2">PPM-type phosphatase domain-containing protein</fullName>
    </recommendedName>
</protein>
<evidence type="ECO:0000259" key="2">
    <source>
        <dbReference type="PROSITE" id="PS51746"/>
    </source>
</evidence>
<feature type="region of interest" description="Disordered" evidence="1">
    <location>
        <begin position="529"/>
        <end position="549"/>
    </location>
</feature>
<dbReference type="Gene3D" id="3.60.40.10">
    <property type="entry name" value="PPM-type phosphatase domain"/>
    <property type="match status" value="1"/>
</dbReference>
<evidence type="ECO:0000256" key="1">
    <source>
        <dbReference type="SAM" id="MobiDB-lite"/>
    </source>
</evidence>
<reference evidence="3" key="2">
    <citation type="submission" date="2020-11" db="EMBL/GenBank/DDBJ databases">
        <authorList>
            <person name="Cecchin M."/>
            <person name="Marcolungo L."/>
            <person name="Rossato M."/>
            <person name="Girolomoni L."/>
            <person name="Cosentino E."/>
            <person name="Cuine S."/>
            <person name="Li-Beisson Y."/>
            <person name="Delledonne M."/>
            <person name="Ballottari M."/>
        </authorList>
    </citation>
    <scope>NUCLEOTIDE SEQUENCE</scope>
    <source>
        <strain evidence="3">211/11P</strain>
        <tissue evidence="3">Whole cell</tissue>
    </source>
</reference>
<feature type="compositionally biased region" description="Low complexity" evidence="1">
    <location>
        <begin position="529"/>
        <end position="543"/>
    </location>
</feature>
<dbReference type="CDD" id="cd00143">
    <property type="entry name" value="PP2Cc"/>
    <property type="match status" value="1"/>
</dbReference>
<dbReference type="Pfam" id="PF00481">
    <property type="entry name" value="PP2C"/>
    <property type="match status" value="1"/>
</dbReference>
<dbReference type="InterPro" id="IPR036457">
    <property type="entry name" value="PPM-type-like_dom_sf"/>
</dbReference>
<dbReference type="OrthoDB" id="10264738at2759"/>
<name>A0A9D4TJ71_CHLVU</name>
<dbReference type="PANTHER" id="PTHR47992">
    <property type="entry name" value="PROTEIN PHOSPHATASE"/>
    <property type="match status" value="1"/>
</dbReference>
<keyword evidence="4" id="KW-1185">Reference proteome</keyword>
<dbReference type="SUPFAM" id="SSF81606">
    <property type="entry name" value="PP2C-like"/>
    <property type="match status" value="1"/>
</dbReference>
<dbReference type="EMBL" id="SIDB01000010">
    <property type="protein sequence ID" value="KAI3427043.1"/>
    <property type="molecule type" value="Genomic_DNA"/>
</dbReference>
<proteinExistence type="predicted"/>
<dbReference type="GO" id="GO:0004722">
    <property type="term" value="F:protein serine/threonine phosphatase activity"/>
    <property type="evidence" value="ECO:0007669"/>
    <property type="project" value="InterPro"/>
</dbReference>
<gene>
    <name evidence="3" type="ORF">D9Q98_006984</name>
</gene>
<dbReference type="InterPro" id="IPR015655">
    <property type="entry name" value="PP2C"/>
</dbReference>
<dbReference type="AlphaFoldDB" id="A0A9D4TJ71"/>
<feature type="domain" description="PPM-type phosphatase" evidence="2">
    <location>
        <begin position="57"/>
        <end position="325"/>
    </location>
</feature>
<dbReference type="InterPro" id="IPR001932">
    <property type="entry name" value="PPM-type_phosphatase-like_dom"/>
</dbReference>
<accession>A0A9D4TJ71</accession>
<sequence>MSVADGLAPLSRTSPCHPTIFQNTGASVLKGEDILLVEHQRPWPGSGAGDEVKCSGGSGEGASAGSARCSCCGVDTAEYSLFAVFDGHNGVAAARLVADSLVPILEERLPQGLPPAATSPSWVAWREDIQLALVETMAELNRLFALKGILAGCTATLVLQYGWLLTCVNLGDSRAILDTGLESVQLTVDHRVATHKGERRRVEAMGNNIAPIDFTGSGPATRQDNGVGPLRIWPGGLCLSRAIGDFDVGDSVIPFPHIMQVLVPPTGARLLVASDGVWDAYEKMNRLGSMLRSWTLDTCPQRLIQSIVRAYGGLRDDTSLIVVDIVPPGKTFPEAVQAAQARNKLFTASATGSSSSSSSGTGGGGGGCGCFGGGGGSSAPQQPAPRPSAAAAASGATSLAANPTKLDVLADIDVAAVMGLMPDDTPPVPGWYDEFVGEHLFALAGEAMACWQEANERRTGRRPATPKLEASVRAARMGRGTESDELEGGGTREGGGMRRNASVFFHGSTAEEGDDYADKFGHYKGVNAESIGSESPGSSMHSSRVGGDGSVRAGGYRYVDASVRAGNRYTGDYSVRAGTRYLDGGGSQPPPQQQTSFRSDPSIRSGTAALRYLRAGDSAGSGGGGSGNGSGGTRLLAEAAAATAEEESGRRHGAAGSPFAAAAAAAAEAAASLDGSSSGEGMVKAGAAAGSAACVSESSAQSSYTSAPISVPAARSVSFGVVHVLGGVVEDKAAPLQPALEDSPMDFRGGLQGGGTSAPMDTILEG</sequence>